<evidence type="ECO:0008006" key="2">
    <source>
        <dbReference type="Google" id="ProtNLM"/>
    </source>
</evidence>
<comment type="caution">
    <text evidence="1">The sequence shown here is derived from an EMBL/GenBank/DDBJ whole genome shotgun (WGS) entry which is preliminary data.</text>
</comment>
<dbReference type="PROSITE" id="PS51257">
    <property type="entry name" value="PROKAR_LIPOPROTEIN"/>
    <property type="match status" value="1"/>
</dbReference>
<organism evidence="1">
    <name type="scientific">bioreactor metagenome</name>
    <dbReference type="NCBI Taxonomy" id="1076179"/>
    <lineage>
        <taxon>unclassified sequences</taxon>
        <taxon>metagenomes</taxon>
        <taxon>ecological metagenomes</taxon>
    </lineage>
</organism>
<protein>
    <recommendedName>
        <fullName evidence="2">Lipoprotein</fullName>
    </recommendedName>
</protein>
<evidence type="ECO:0000313" key="1">
    <source>
        <dbReference type="EMBL" id="MPL81456.1"/>
    </source>
</evidence>
<accession>A0A644UQX3</accession>
<dbReference type="AlphaFoldDB" id="A0A644UQX3"/>
<dbReference type="EMBL" id="VSSQ01000150">
    <property type="protein sequence ID" value="MPL81456.1"/>
    <property type="molecule type" value="Genomic_DNA"/>
</dbReference>
<reference evidence="1" key="1">
    <citation type="submission" date="2019-08" db="EMBL/GenBank/DDBJ databases">
        <authorList>
            <person name="Kucharzyk K."/>
            <person name="Murdoch R.W."/>
            <person name="Higgins S."/>
            <person name="Loffler F."/>
        </authorList>
    </citation>
    <scope>NUCLEOTIDE SEQUENCE</scope>
</reference>
<proteinExistence type="predicted"/>
<name>A0A644UQX3_9ZZZZ</name>
<gene>
    <name evidence="1" type="ORF">SDC9_27376</name>
</gene>
<sequence length="358" mass="41524">MKNIKNILAIVLLVIFAVACTNEEDYQNDNRIKNKSLMGEESPNEYIPKGIHQYEQNDYSEDQIISIMSNFTELINYNKISEQTYDINKAVFAMETFFNIAIVDKQKDFERTNYDSQKFNCIIELNQNGEIESTVLRNKYISFLNAVMSSMGSKFLQYSNIYVKEVTSSNITIILETPPFVDNGNFIPRRDKVVRNKSELYTDPINDIDDWNNYFTGSVDEVVRLHSKKIVDNICFLNIHSFFTPFPPSNILGYFASTQWINDGTPMSLITGLSLSTTVNTCIIHANDYTVGINQAYPPYVPRTIIDVIPLCEIRWDVNKRYMKLLYINELKYAFVPTVRLRNILYDMAVVNRDVFEF</sequence>